<sequence>MEQMLILGTREYYSLDGTGLNRSLQWCICLLQTNDLPLRHLLNSLDVATTGPKQFCRPIGKAIKTCEELLVAPFSSIGVDICQIILIGWFSAMTSNIYMIFAYRYHVVNVILTWH</sequence>
<name>A0A4Y2W2X2_ARAVE</name>
<evidence type="ECO:0000256" key="1">
    <source>
        <dbReference type="SAM" id="Phobius"/>
    </source>
</evidence>
<comment type="caution">
    <text evidence="2">The sequence shown here is derived from an EMBL/GenBank/DDBJ whole genome shotgun (WGS) entry which is preliminary data.</text>
</comment>
<protein>
    <submittedName>
        <fullName evidence="2">Uncharacterized protein</fullName>
    </submittedName>
</protein>
<evidence type="ECO:0000313" key="2">
    <source>
        <dbReference type="EMBL" id="GBO31709.1"/>
    </source>
</evidence>
<evidence type="ECO:0000313" key="3">
    <source>
        <dbReference type="Proteomes" id="UP000499080"/>
    </source>
</evidence>
<feature type="transmembrane region" description="Helical" evidence="1">
    <location>
        <begin position="96"/>
        <end position="114"/>
    </location>
</feature>
<proteinExistence type="predicted"/>
<dbReference type="Proteomes" id="UP000499080">
    <property type="component" value="Unassembled WGS sequence"/>
</dbReference>
<dbReference type="EMBL" id="BGPR01055049">
    <property type="protein sequence ID" value="GBO31709.1"/>
    <property type="molecule type" value="Genomic_DNA"/>
</dbReference>
<keyword evidence="1" id="KW-1133">Transmembrane helix</keyword>
<organism evidence="2 3">
    <name type="scientific">Araneus ventricosus</name>
    <name type="common">Orbweaver spider</name>
    <name type="synonym">Epeira ventricosa</name>
    <dbReference type="NCBI Taxonomy" id="182803"/>
    <lineage>
        <taxon>Eukaryota</taxon>
        <taxon>Metazoa</taxon>
        <taxon>Ecdysozoa</taxon>
        <taxon>Arthropoda</taxon>
        <taxon>Chelicerata</taxon>
        <taxon>Arachnida</taxon>
        <taxon>Araneae</taxon>
        <taxon>Araneomorphae</taxon>
        <taxon>Entelegynae</taxon>
        <taxon>Araneoidea</taxon>
        <taxon>Araneidae</taxon>
        <taxon>Araneus</taxon>
    </lineage>
</organism>
<keyword evidence="1" id="KW-0812">Transmembrane</keyword>
<accession>A0A4Y2W2X2</accession>
<dbReference type="AlphaFoldDB" id="A0A4Y2W2X2"/>
<gene>
    <name evidence="2" type="ORF">AVEN_261239_1</name>
</gene>
<keyword evidence="1" id="KW-0472">Membrane</keyword>
<reference evidence="2 3" key="1">
    <citation type="journal article" date="2019" name="Sci. Rep.">
        <title>Orb-weaving spider Araneus ventricosus genome elucidates the spidroin gene catalogue.</title>
        <authorList>
            <person name="Kono N."/>
            <person name="Nakamura H."/>
            <person name="Ohtoshi R."/>
            <person name="Moran D.A.P."/>
            <person name="Shinohara A."/>
            <person name="Yoshida Y."/>
            <person name="Fujiwara M."/>
            <person name="Mori M."/>
            <person name="Tomita M."/>
            <person name="Arakawa K."/>
        </authorList>
    </citation>
    <scope>NUCLEOTIDE SEQUENCE [LARGE SCALE GENOMIC DNA]</scope>
</reference>
<keyword evidence="3" id="KW-1185">Reference proteome</keyword>